<name>A0AAU9M185_9ASTR</name>
<evidence type="ECO:0000313" key="2">
    <source>
        <dbReference type="Proteomes" id="UP001157418"/>
    </source>
</evidence>
<sequence>MVFLIHCLLDTLTIKSSSGSLSFKNLRRTSSSSFYKSTNENQGILVVVFYVHESGVAVEIRAFLDVGVVAVGKEFRVSLEGKGVAESVGMTMWRMPYVTCEIWSQKPRCQRKPSLITTATALHSGTTITPSITTTSTARRSGETPTVVDLVVVMHF</sequence>
<comment type="caution">
    <text evidence="1">The sequence shown here is derived from an EMBL/GenBank/DDBJ whole genome shotgun (WGS) entry which is preliminary data.</text>
</comment>
<evidence type="ECO:0000313" key="1">
    <source>
        <dbReference type="EMBL" id="CAH1419281.1"/>
    </source>
</evidence>
<dbReference type="Proteomes" id="UP001157418">
    <property type="component" value="Unassembled WGS sequence"/>
</dbReference>
<dbReference type="EMBL" id="CAKMRJ010000244">
    <property type="protein sequence ID" value="CAH1419281.1"/>
    <property type="molecule type" value="Genomic_DNA"/>
</dbReference>
<protein>
    <submittedName>
        <fullName evidence="1">Uncharacterized protein</fullName>
    </submittedName>
</protein>
<accession>A0AAU9M185</accession>
<organism evidence="1 2">
    <name type="scientific">Lactuca virosa</name>
    <dbReference type="NCBI Taxonomy" id="75947"/>
    <lineage>
        <taxon>Eukaryota</taxon>
        <taxon>Viridiplantae</taxon>
        <taxon>Streptophyta</taxon>
        <taxon>Embryophyta</taxon>
        <taxon>Tracheophyta</taxon>
        <taxon>Spermatophyta</taxon>
        <taxon>Magnoliopsida</taxon>
        <taxon>eudicotyledons</taxon>
        <taxon>Gunneridae</taxon>
        <taxon>Pentapetalae</taxon>
        <taxon>asterids</taxon>
        <taxon>campanulids</taxon>
        <taxon>Asterales</taxon>
        <taxon>Asteraceae</taxon>
        <taxon>Cichorioideae</taxon>
        <taxon>Cichorieae</taxon>
        <taxon>Lactucinae</taxon>
        <taxon>Lactuca</taxon>
    </lineage>
</organism>
<reference evidence="1 2" key="1">
    <citation type="submission" date="2022-01" db="EMBL/GenBank/DDBJ databases">
        <authorList>
            <person name="Xiong W."/>
            <person name="Schranz E."/>
        </authorList>
    </citation>
    <scope>NUCLEOTIDE SEQUENCE [LARGE SCALE GENOMIC DNA]</scope>
</reference>
<dbReference type="AlphaFoldDB" id="A0AAU9M185"/>
<gene>
    <name evidence="1" type="ORF">LVIROSA_LOCUS6822</name>
</gene>
<keyword evidence="2" id="KW-1185">Reference proteome</keyword>
<proteinExistence type="predicted"/>